<dbReference type="AlphaFoldDB" id="H1Z2I9"/>
<accession>H1Z2I9</accession>
<dbReference type="InParanoid" id="H1Z2I9"/>
<gene>
    <name evidence="1" type="ORF">Metlim_1409</name>
</gene>
<organism evidence="1 2">
    <name type="scientific">Methanoplanus limicola DSM 2279</name>
    <dbReference type="NCBI Taxonomy" id="937775"/>
    <lineage>
        <taxon>Archaea</taxon>
        <taxon>Methanobacteriati</taxon>
        <taxon>Methanobacteriota</taxon>
        <taxon>Stenosarchaea group</taxon>
        <taxon>Methanomicrobia</taxon>
        <taxon>Methanomicrobiales</taxon>
        <taxon>Methanomicrobiaceae</taxon>
        <taxon>Methanoplanus</taxon>
    </lineage>
</organism>
<dbReference type="Proteomes" id="UP000005741">
    <property type="component" value="Chromosome"/>
</dbReference>
<sequence length="207" mass="23971">MEGQKWLNEHWGENITLGDVARIAYFEEDYQNIIENVDLKLLNEVWGQPYYWGSRHPRVCEEYPECPFGASIWDETGPLNIHELNLSQITEMGLEDVVTDYSGYRIIGYMDKSISDGEKKYFHRDMPEDLDRFTYDLVWGDAEDSLKLTIFAPDGVMGPYYDDSDGVVNGRIFLQISRPDGIDPGDWYAVVEGERVFGTRKFMLLVL</sequence>
<proteinExistence type="predicted"/>
<keyword evidence="2" id="KW-1185">Reference proteome</keyword>
<dbReference type="EMBL" id="CM001436">
    <property type="protein sequence ID" value="EHQ35515.1"/>
    <property type="molecule type" value="Genomic_DNA"/>
</dbReference>
<reference evidence="1 2" key="1">
    <citation type="submission" date="2011-10" db="EMBL/GenBank/DDBJ databases">
        <title>The Improved High-Quality Draft genome of Methanoplanus limicola DSM 2279.</title>
        <authorList>
            <consortium name="US DOE Joint Genome Institute (JGI-PGF)"/>
            <person name="Lucas S."/>
            <person name="Copeland A."/>
            <person name="Lapidus A."/>
            <person name="Glavina del Rio T."/>
            <person name="Dalin E."/>
            <person name="Tice H."/>
            <person name="Bruce D."/>
            <person name="Goodwin L."/>
            <person name="Pitluck S."/>
            <person name="Peters L."/>
            <person name="Mikhailova N."/>
            <person name="Lu M."/>
            <person name="Kyrpides N."/>
            <person name="Mavromatis K."/>
            <person name="Ivanova N."/>
            <person name="Markowitz V."/>
            <person name="Cheng J.-F."/>
            <person name="Hugenholtz P."/>
            <person name="Woyke T."/>
            <person name="Wu D."/>
            <person name="Wirth R."/>
            <person name="Brambilla E.-M."/>
            <person name="Klenk H.-P."/>
            <person name="Eisen J.A."/>
        </authorList>
    </citation>
    <scope>NUCLEOTIDE SEQUENCE [LARGE SCALE GENOMIC DNA]</scope>
    <source>
        <strain evidence="1 2">DSM 2279</strain>
    </source>
</reference>
<dbReference type="HOGENOM" id="CLU_1182892_0_0_2"/>
<name>H1Z2I9_9EURY</name>
<protein>
    <submittedName>
        <fullName evidence="1">Uncharacterized protein</fullName>
    </submittedName>
</protein>
<evidence type="ECO:0000313" key="2">
    <source>
        <dbReference type="Proteomes" id="UP000005741"/>
    </source>
</evidence>
<evidence type="ECO:0000313" key="1">
    <source>
        <dbReference type="EMBL" id="EHQ35515.1"/>
    </source>
</evidence>